<evidence type="ECO:0000313" key="9">
    <source>
        <dbReference type="Proteomes" id="UP000192756"/>
    </source>
</evidence>
<dbReference type="PROSITE" id="PS50045">
    <property type="entry name" value="SIGMA54_INTERACT_4"/>
    <property type="match status" value="1"/>
</dbReference>
<dbReference type="PROSITE" id="PS50110">
    <property type="entry name" value="RESPONSE_REGULATORY"/>
    <property type="match status" value="1"/>
</dbReference>
<dbReference type="Gene3D" id="3.40.50.300">
    <property type="entry name" value="P-loop containing nucleotide triphosphate hydrolases"/>
    <property type="match status" value="1"/>
</dbReference>
<evidence type="ECO:0000256" key="4">
    <source>
        <dbReference type="ARBA" id="ARBA00023163"/>
    </source>
</evidence>
<dbReference type="InterPro" id="IPR001789">
    <property type="entry name" value="Sig_transdc_resp-reg_receiver"/>
</dbReference>
<evidence type="ECO:0000256" key="1">
    <source>
        <dbReference type="ARBA" id="ARBA00022741"/>
    </source>
</evidence>
<keyword evidence="4" id="KW-0804">Transcription</keyword>
<keyword evidence="5" id="KW-0597">Phosphoprotein</keyword>
<dbReference type="PANTHER" id="PTHR32071">
    <property type="entry name" value="TRANSCRIPTIONAL REGULATORY PROTEIN"/>
    <property type="match status" value="1"/>
</dbReference>
<evidence type="ECO:0000259" key="6">
    <source>
        <dbReference type="PROSITE" id="PS50045"/>
    </source>
</evidence>
<dbReference type="InterPro" id="IPR003593">
    <property type="entry name" value="AAA+_ATPase"/>
</dbReference>
<dbReference type="SMART" id="SM00382">
    <property type="entry name" value="AAA"/>
    <property type="match status" value="1"/>
</dbReference>
<evidence type="ECO:0000313" key="8">
    <source>
        <dbReference type="EMBL" id="SMC85762.1"/>
    </source>
</evidence>
<dbReference type="GO" id="GO:0000160">
    <property type="term" value="P:phosphorelay signal transduction system"/>
    <property type="evidence" value="ECO:0007669"/>
    <property type="project" value="InterPro"/>
</dbReference>
<dbReference type="InterPro" id="IPR011006">
    <property type="entry name" value="CheY-like_superfamily"/>
</dbReference>
<accession>A0A1W2CLJ9</accession>
<dbReference type="FunFam" id="3.40.50.300:FF:000006">
    <property type="entry name" value="DNA-binding transcriptional regulator NtrC"/>
    <property type="match status" value="1"/>
</dbReference>
<evidence type="ECO:0000259" key="7">
    <source>
        <dbReference type="PROSITE" id="PS50110"/>
    </source>
</evidence>
<organism evidence="8 9">
    <name type="scientific">Pedobacter africanus</name>
    <dbReference type="NCBI Taxonomy" id="151894"/>
    <lineage>
        <taxon>Bacteria</taxon>
        <taxon>Pseudomonadati</taxon>
        <taxon>Bacteroidota</taxon>
        <taxon>Sphingobacteriia</taxon>
        <taxon>Sphingobacteriales</taxon>
        <taxon>Sphingobacteriaceae</taxon>
        <taxon>Pedobacter</taxon>
    </lineage>
</organism>
<gene>
    <name evidence="8" type="ORF">SAMN04488524_2951</name>
</gene>
<dbReference type="EMBL" id="FWXT01000002">
    <property type="protein sequence ID" value="SMC85762.1"/>
    <property type="molecule type" value="Genomic_DNA"/>
</dbReference>
<dbReference type="InterPro" id="IPR002197">
    <property type="entry name" value="HTH_Fis"/>
</dbReference>
<dbReference type="CDD" id="cd00009">
    <property type="entry name" value="AAA"/>
    <property type="match status" value="1"/>
</dbReference>
<feature type="domain" description="Response regulatory" evidence="7">
    <location>
        <begin position="4"/>
        <end position="118"/>
    </location>
</feature>
<keyword evidence="9" id="KW-1185">Reference proteome</keyword>
<dbReference type="GO" id="GO:0043565">
    <property type="term" value="F:sequence-specific DNA binding"/>
    <property type="evidence" value="ECO:0007669"/>
    <property type="project" value="InterPro"/>
</dbReference>
<dbReference type="GO" id="GO:0005524">
    <property type="term" value="F:ATP binding"/>
    <property type="evidence" value="ECO:0007669"/>
    <property type="project" value="UniProtKB-KW"/>
</dbReference>
<reference evidence="9" key="1">
    <citation type="submission" date="2017-04" db="EMBL/GenBank/DDBJ databases">
        <authorList>
            <person name="Varghese N."/>
            <person name="Submissions S."/>
        </authorList>
    </citation>
    <scope>NUCLEOTIDE SEQUENCE [LARGE SCALE GENOMIC DNA]</scope>
    <source>
        <strain evidence="9">DSM 12126</strain>
    </source>
</reference>
<dbReference type="PROSITE" id="PS00675">
    <property type="entry name" value="SIGMA54_INTERACT_1"/>
    <property type="match status" value="1"/>
</dbReference>
<dbReference type="Pfam" id="PF02954">
    <property type="entry name" value="HTH_8"/>
    <property type="match status" value="1"/>
</dbReference>
<dbReference type="RefSeq" id="WP_084239781.1">
    <property type="nucleotide sequence ID" value="NZ_FWXT01000002.1"/>
</dbReference>
<dbReference type="PROSITE" id="PS00676">
    <property type="entry name" value="SIGMA54_INTERACT_2"/>
    <property type="match status" value="1"/>
</dbReference>
<dbReference type="SUPFAM" id="SSF52172">
    <property type="entry name" value="CheY-like"/>
    <property type="match status" value="1"/>
</dbReference>
<dbReference type="Pfam" id="PF25601">
    <property type="entry name" value="AAA_lid_14"/>
    <property type="match status" value="1"/>
</dbReference>
<keyword evidence="3" id="KW-0805">Transcription regulation</keyword>
<dbReference type="InterPro" id="IPR027417">
    <property type="entry name" value="P-loop_NTPase"/>
</dbReference>
<dbReference type="GO" id="GO:0006355">
    <property type="term" value="P:regulation of DNA-templated transcription"/>
    <property type="evidence" value="ECO:0007669"/>
    <property type="project" value="InterPro"/>
</dbReference>
<dbReference type="OrthoDB" id="9767722at2"/>
<dbReference type="STRING" id="151894.SAMN04488524_2951"/>
<name>A0A1W2CLJ9_9SPHI</name>
<keyword evidence="1" id="KW-0547">Nucleotide-binding</keyword>
<dbReference type="Gene3D" id="1.10.8.60">
    <property type="match status" value="1"/>
</dbReference>
<dbReference type="Pfam" id="PF00158">
    <property type="entry name" value="Sigma54_activat"/>
    <property type="match status" value="1"/>
</dbReference>
<dbReference type="InterPro" id="IPR009057">
    <property type="entry name" value="Homeodomain-like_sf"/>
</dbReference>
<evidence type="ECO:0000256" key="5">
    <source>
        <dbReference type="PROSITE-ProRule" id="PRU00169"/>
    </source>
</evidence>
<proteinExistence type="predicted"/>
<evidence type="ECO:0000256" key="2">
    <source>
        <dbReference type="ARBA" id="ARBA00022840"/>
    </source>
</evidence>
<dbReference type="Pfam" id="PF00072">
    <property type="entry name" value="Response_reg"/>
    <property type="match status" value="1"/>
</dbReference>
<feature type="modified residue" description="4-aspartylphosphate" evidence="5">
    <location>
        <position position="53"/>
    </location>
</feature>
<keyword evidence="8" id="KW-0238">DNA-binding</keyword>
<dbReference type="InterPro" id="IPR058031">
    <property type="entry name" value="AAA_lid_NorR"/>
</dbReference>
<dbReference type="PANTHER" id="PTHR32071:SF121">
    <property type="entry name" value="SIGMA L-DEPENDENT TRANSCRIPTIONAL REGULATOR YQIR-RELATED"/>
    <property type="match status" value="1"/>
</dbReference>
<dbReference type="Gene3D" id="1.10.10.60">
    <property type="entry name" value="Homeodomain-like"/>
    <property type="match status" value="1"/>
</dbReference>
<evidence type="ECO:0000256" key="3">
    <source>
        <dbReference type="ARBA" id="ARBA00023015"/>
    </source>
</evidence>
<keyword evidence="2" id="KW-0067">ATP-binding</keyword>
<dbReference type="PRINTS" id="PR01590">
    <property type="entry name" value="HTHFIS"/>
</dbReference>
<dbReference type="InterPro" id="IPR025662">
    <property type="entry name" value="Sigma_54_int_dom_ATP-bd_1"/>
</dbReference>
<dbReference type="SUPFAM" id="SSF46689">
    <property type="entry name" value="Homeodomain-like"/>
    <property type="match status" value="1"/>
</dbReference>
<dbReference type="AlphaFoldDB" id="A0A1W2CLJ9"/>
<dbReference type="Proteomes" id="UP000192756">
    <property type="component" value="Unassembled WGS sequence"/>
</dbReference>
<sequence length="448" mass="50107">MQYTVLIIDDEKKISSLLARIIELEGFRVFQAATGKEGLKTLALQDVYVVLSDVKLPDINGVELVKEIKKVKPYVEVINLTAFGTIADGVMAMRNGAFDYITKGDDNDKIIPLVYKALDKAKLQYRVNELENKVVKKYSFEGILGQSKAILAAVDLARKVALTDTTVLLLGETGTGKEVFAQAIHYESPRKMKPFVAVNCSGFSNELLESELFGHKQGAFTGAVKDKKGLFEEANEGTIFLDEIGEMNLDLQAKLLRVLENQTFIKVGDTQTTRINVRIIAATNRDLKTEAEAGKFRLDLYYRLSVFAIELPPLAQRRADILPIARHYLKEFSAKVNKPDFKMEESFAALLTKHAWKGNIRELKNVMERVAILADGQELSGSLLPYEFHTGGQISETDALKMETVEKQHIVKVLKYTRGNKTETARLLGIGLTTLYRKIEELKINTGI</sequence>
<protein>
    <submittedName>
        <fullName evidence="8">DNA-binding transcriptional response regulator, NtrC family, contains REC, AAA-type ATPase, and a Fis-type DNA-binding domains</fullName>
    </submittedName>
</protein>
<dbReference type="Gene3D" id="3.40.50.2300">
    <property type="match status" value="1"/>
</dbReference>
<feature type="domain" description="Sigma-54 factor interaction" evidence="6">
    <location>
        <begin position="143"/>
        <end position="372"/>
    </location>
</feature>
<dbReference type="InterPro" id="IPR025943">
    <property type="entry name" value="Sigma_54_int_dom_ATP-bd_2"/>
</dbReference>
<dbReference type="InterPro" id="IPR002078">
    <property type="entry name" value="Sigma_54_int"/>
</dbReference>
<dbReference type="SUPFAM" id="SSF52540">
    <property type="entry name" value="P-loop containing nucleoside triphosphate hydrolases"/>
    <property type="match status" value="1"/>
</dbReference>
<dbReference type="SMART" id="SM00448">
    <property type="entry name" value="REC"/>
    <property type="match status" value="1"/>
</dbReference>